<proteinExistence type="predicted"/>
<dbReference type="RefSeq" id="WP_380621429.1">
    <property type="nucleotide sequence ID" value="NZ_JBHSDK010000015.1"/>
</dbReference>
<organism evidence="2 3">
    <name type="scientific">Salininema proteolyticum</name>
    <dbReference type="NCBI Taxonomy" id="1607685"/>
    <lineage>
        <taxon>Bacteria</taxon>
        <taxon>Bacillati</taxon>
        <taxon>Actinomycetota</taxon>
        <taxon>Actinomycetes</taxon>
        <taxon>Glycomycetales</taxon>
        <taxon>Glycomycetaceae</taxon>
        <taxon>Salininema</taxon>
    </lineage>
</organism>
<name>A0ABV8TZ03_9ACTN</name>
<evidence type="ECO:0000259" key="1">
    <source>
        <dbReference type="Pfam" id="PF14594"/>
    </source>
</evidence>
<feature type="domain" description="Gp28/Gp37-like" evidence="1">
    <location>
        <begin position="10"/>
        <end position="336"/>
    </location>
</feature>
<comment type="caution">
    <text evidence="2">The sequence shown here is derived from an EMBL/GenBank/DDBJ whole genome shotgun (WGS) entry which is preliminary data.</text>
</comment>
<dbReference type="EMBL" id="JBHSDK010000015">
    <property type="protein sequence ID" value="MFC4336013.1"/>
    <property type="molecule type" value="Genomic_DNA"/>
</dbReference>
<gene>
    <name evidence="2" type="ORF">ACFPET_12440</name>
</gene>
<dbReference type="InterPro" id="IPR029432">
    <property type="entry name" value="Gp28/Gp37-like_dom"/>
</dbReference>
<accession>A0ABV8TZ03</accession>
<sequence>MVSSVGRVRIEVRDRTLTRVGQLPESASWLIQPLFNDVGTWEVRLPVEEPMAQALQQPGAGIIVHGPHGPLLSGEMTRAEHQATATDPAGMVIVTGVSDEIHLKDRLIFPVFWKGPTDQGDATWTFTGTAEKVMVDAVKKNLTIGSRKIRLKLYIHSPPLGPEVAVKMRWDNVLDVCRRMGEIGRLRFWITQVGSYREFHCSVLEDLTRERTWTIKGNQLAGARWAIAAPQITQYINDTVVKNDDGAEERVITAPTVAEVEAASRAWGRRIEQISESTNKEIDAELRAKLKAEGVEQVAAQAVPMDDGADPATYPLGSRISVDIAGRPATAQVTGHVLKGDKDGVLFGVQLGDPELLSTTEYKERTR</sequence>
<dbReference type="Proteomes" id="UP001595823">
    <property type="component" value="Unassembled WGS sequence"/>
</dbReference>
<evidence type="ECO:0000313" key="2">
    <source>
        <dbReference type="EMBL" id="MFC4336013.1"/>
    </source>
</evidence>
<keyword evidence="3" id="KW-1185">Reference proteome</keyword>
<evidence type="ECO:0000313" key="3">
    <source>
        <dbReference type="Proteomes" id="UP001595823"/>
    </source>
</evidence>
<dbReference type="Pfam" id="PF14594">
    <property type="entry name" value="Sipho_Gp37"/>
    <property type="match status" value="1"/>
</dbReference>
<reference evidence="3" key="1">
    <citation type="journal article" date="2019" name="Int. J. Syst. Evol. Microbiol.">
        <title>The Global Catalogue of Microorganisms (GCM) 10K type strain sequencing project: providing services to taxonomists for standard genome sequencing and annotation.</title>
        <authorList>
            <consortium name="The Broad Institute Genomics Platform"/>
            <consortium name="The Broad Institute Genome Sequencing Center for Infectious Disease"/>
            <person name="Wu L."/>
            <person name="Ma J."/>
        </authorList>
    </citation>
    <scope>NUCLEOTIDE SEQUENCE [LARGE SCALE GENOMIC DNA]</scope>
    <source>
        <strain evidence="3">IBRC-M 10908</strain>
    </source>
</reference>
<protein>
    <recommendedName>
        <fullName evidence="1">Gp28/Gp37-like domain-containing protein</fullName>
    </recommendedName>
</protein>